<dbReference type="InterPro" id="IPR001455">
    <property type="entry name" value="TusA-like"/>
</dbReference>
<dbReference type="EMBL" id="CP021376">
    <property type="protein sequence ID" value="ART81029.1"/>
    <property type="molecule type" value="Genomic_DNA"/>
</dbReference>
<accession>A0A1Y0D0C4</accession>
<dbReference type="PANTHER" id="PTHR33279">
    <property type="entry name" value="SULFUR CARRIER PROTEIN YEDF-RELATED"/>
    <property type="match status" value="1"/>
</dbReference>
<dbReference type="Pfam" id="PF01206">
    <property type="entry name" value="TusA"/>
    <property type="match status" value="1"/>
</dbReference>
<organism evidence="3 4">
    <name type="scientific">Oceanisphaera avium</name>
    <dbReference type="NCBI Taxonomy" id="1903694"/>
    <lineage>
        <taxon>Bacteria</taxon>
        <taxon>Pseudomonadati</taxon>
        <taxon>Pseudomonadota</taxon>
        <taxon>Gammaproteobacteria</taxon>
        <taxon>Aeromonadales</taxon>
        <taxon>Aeromonadaceae</taxon>
        <taxon>Oceanisphaera</taxon>
    </lineage>
</organism>
<reference evidence="4" key="1">
    <citation type="submission" date="2017-05" db="EMBL/GenBank/DDBJ databases">
        <authorList>
            <person name="Sung H."/>
        </authorList>
    </citation>
    <scope>NUCLEOTIDE SEQUENCE [LARGE SCALE GENOMIC DNA]</scope>
    <source>
        <strain evidence="4">AMac2203</strain>
    </source>
</reference>
<protein>
    <submittedName>
        <fullName evidence="3">SirA family protein</fullName>
    </submittedName>
</protein>
<dbReference type="SUPFAM" id="SSF64307">
    <property type="entry name" value="SirA-like"/>
    <property type="match status" value="1"/>
</dbReference>
<dbReference type="Proteomes" id="UP000243793">
    <property type="component" value="Chromosome"/>
</dbReference>
<dbReference type="AlphaFoldDB" id="A0A1Y0D0C4"/>
<sequence length="75" mass="8403">MDILDARELRCPLPLLQLKLWLKTATPGQQLRLCITDAGSRQDIPVYLSRMGHSVLIQNDDPHALTLLITKVVKG</sequence>
<feature type="domain" description="UPF0033" evidence="2">
    <location>
        <begin position="3"/>
        <end position="71"/>
    </location>
</feature>
<gene>
    <name evidence="3" type="ORF">CBP12_13405</name>
</gene>
<dbReference type="InterPro" id="IPR036868">
    <property type="entry name" value="TusA-like_sf"/>
</dbReference>
<keyword evidence="4" id="KW-1185">Reference proteome</keyword>
<dbReference type="Gene3D" id="3.30.110.40">
    <property type="entry name" value="TusA-like domain"/>
    <property type="match status" value="1"/>
</dbReference>
<evidence type="ECO:0000256" key="1">
    <source>
        <dbReference type="ARBA" id="ARBA00008984"/>
    </source>
</evidence>
<evidence type="ECO:0000313" key="4">
    <source>
        <dbReference type="Proteomes" id="UP000243793"/>
    </source>
</evidence>
<dbReference type="RefSeq" id="WP_086965218.1">
    <property type="nucleotide sequence ID" value="NZ_CP021376.1"/>
</dbReference>
<proteinExistence type="inferred from homology"/>
<dbReference type="PANTHER" id="PTHR33279:SF19">
    <property type="entry name" value="SSL1707 PROTEIN"/>
    <property type="match status" value="1"/>
</dbReference>
<evidence type="ECO:0000259" key="2">
    <source>
        <dbReference type="Pfam" id="PF01206"/>
    </source>
</evidence>
<name>A0A1Y0D0C4_9GAMM</name>
<dbReference type="OrthoDB" id="9797352at2"/>
<comment type="similarity">
    <text evidence="1">Belongs to the sulfur carrier protein TusA family.</text>
</comment>
<evidence type="ECO:0000313" key="3">
    <source>
        <dbReference type="EMBL" id="ART81029.1"/>
    </source>
</evidence>
<dbReference type="KEGG" id="ocm:CBP12_13405"/>